<dbReference type="InterPro" id="IPR011335">
    <property type="entry name" value="Restrct_endonuc-II-like"/>
</dbReference>
<dbReference type="InterPro" id="IPR009822">
    <property type="entry name" value="YaeQ"/>
</dbReference>
<dbReference type="Proteomes" id="UP000664056">
    <property type="component" value="Unassembled WGS sequence"/>
</dbReference>
<dbReference type="EMBL" id="LOSH02000001">
    <property type="protein sequence ID" value="PNM77978.1"/>
    <property type="molecule type" value="Genomic_DNA"/>
</dbReference>
<reference evidence="1" key="2">
    <citation type="journal article" date="2018" name="Genome Biol.">
        <title>SKESA: strategic k-mer extension for scrupulous assemblies.</title>
        <authorList>
            <person name="Souvorov A."/>
            <person name="Agarwala R."/>
            <person name="Lipman D.J."/>
        </authorList>
    </citation>
    <scope>NUCLEOTIDE SEQUENCE</scope>
    <source>
        <strain evidence="1">BCW_3452</strain>
    </source>
</reference>
<reference evidence="2" key="4">
    <citation type="submission" date="2021-03" db="EMBL/GenBank/DDBJ databases">
        <title>Study of the foodborne Vibrio vulnificus isolates from China.</title>
        <authorList>
            <person name="Zheng Z."/>
            <person name="Ye L."/>
        </authorList>
    </citation>
    <scope>NUCLEOTIDE SEQUENCE</scope>
    <source>
        <strain evidence="2">Vv1582</strain>
    </source>
</reference>
<dbReference type="PANTHER" id="PTHR38784">
    <property type="entry name" value="SUCROSE PHOSPHORYLASE"/>
    <property type="match status" value="1"/>
</dbReference>
<dbReference type="OrthoDB" id="5293309at2"/>
<dbReference type="Pfam" id="PF07152">
    <property type="entry name" value="YaeQ"/>
    <property type="match status" value="1"/>
</dbReference>
<dbReference type="EMBL" id="DACRBY010000013">
    <property type="protein sequence ID" value="HAS8540506.1"/>
    <property type="molecule type" value="Genomic_DNA"/>
</dbReference>
<dbReference type="Proteomes" id="UP000054370">
    <property type="component" value="Unassembled WGS sequence"/>
</dbReference>
<comment type="caution">
    <text evidence="1">The sequence shown here is derived from an EMBL/GenBank/DDBJ whole genome shotgun (WGS) entry which is preliminary data.</text>
</comment>
<sequence>MALKPTIYKFRINLTDINRDHFDTLSITTALHPSEKVDRLAARLLAFCLHAQPELVFTKGLSTIEEPDVWKKELDDSIAVWIDVGEPEADRIKKATRQAKSVFVYSFNQKSSVWWEKHKGKFQQLPVSVCQFDADAIEQLANQLQRGSSLSVMISGNSVFIDGDSFHQQVDWQVLQSNE</sequence>
<accession>A0A087IM65</accession>
<dbReference type="SMART" id="SM01322">
    <property type="entry name" value="YaeQ"/>
    <property type="match status" value="1"/>
</dbReference>
<evidence type="ECO:0000313" key="3">
    <source>
        <dbReference type="EMBL" id="PNM77978.1"/>
    </source>
</evidence>
<reference evidence="3 4" key="1">
    <citation type="submission" date="2017-12" db="EMBL/GenBank/DDBJ databases">
        <title>FDA dAtabase for Regulatory Grade micrObial Sequences (FDA-ARGOS): Supporting development and validation of Infectious Disease Dx tests.</title>
        <authorList>
            <person name="Hoffmann M."/>
            <person name="Allard M."/>
            <person name="Evans P."/>
            <person name="Brown E."/>
            <person name="Tallon L.J."/>
            <person name="Sadzewicz L."/>
            <person name="Sengamalay N."/>
            <person name="Ott S."/>
            <person name="Godinez A."/>
            <person name="Nagaraj S."/>
            <person name="Vavikolanu K."/>
            <person name="Aluvathingal J."/>
            <person name="Nadendla S."/>
            <person name="Hobson J."/>
            <person name="Sichtig H."/>
        </authorList>
    </citation>
    <scope>NUCLEOTIDE SEQUENCE [LARGE SCALE GENOMIC DNA]</scope>
    <source>
        <strain evidence="4">ATCC 29307</strain>
        <strain evidence="3">FDAARGOS_118</strain>
    </source>
</reference>
<keyword evidence="4" id="KW-1185">Reference proteome</keyword>
<dbReference type="RefSeq" id="WP_017422657.1">
    <property type="nucleotide sequence ID" value="NZ_CP014637.1"/>
</dbReference>
<dbReference type="Gene3D" id="3.10.640.10">
    <property type="entry name" value="Restriction endonuclease-like alpha-beta roll domain"/>
    <property type="match status" value="1"/>
</dbReference>
<reference evidence="1" key="3">
    <citation type="submission" date="2019-01" db="EMBL/GenBank/DDBJ databases">
        <authorList>
            <consortium name="NCBI Pathogen Detection Project"/>
        </authorList>
    </citation>
    <scope>NUCLEOTIDE SEQUENCE</scope>
    <source>
        <strain evidence="1">BCW_3452</strain>
    </source>
</reference>
<dbReference type="SUPFAM" id="SSF52980">
    <property type="entry name" value="Restriction endonuclease-like"/>
    <property type="match status" value="1"/>
</dbReference>
<evidence type="ECO:0000313" key="2">
    <source>
        <dbReference type="EMBL" id="MBN8120711.1"/>
    </source>
</evidence>
<gene>
    <name evidence="3" type="ORF">AL548_005245</name>
    <name evidence="1" type="ORF">I7730_11990</name>
    <name evidence="2" type="ORF">J0J18_03130</name>
</gene>
<dbReference type="InterPro" id="IPR038590">
    <property type="entry name" value="YaeQ_sf"/>
</dbReference>
<dbReference type="AlphaFoldDB" id="A0A087IM65"/>
<protein>
    <submittedName>
        <fullName evidence="1">YaeQ family protein</fullName>
    </submittedName>
</protein>
<dbReference type="Proteomes" id="UP000863257">
    <property type="component" value="Unassembled WGS sequence"/>
</dbReference>
<dbReference type="GeneID" id="93897843"/>
<name>A0A087IM65_VIBVL</name>
<proteinExistence type="predicted"/>
<evidence type="ECO:0000313" key="4">
    <source>
        <dbReference type="Proteomes" id="UP000054370"/>
    </source>
</evidence>
<organism evidence="1 5">
    <name type="scientific">Vibrio vulnificus</name>
    <dbReference type="NCBI Taxonomy" id="672"/>
    <lineage>
        <taxon>Bacteria</taxon>
        <taxon>Pseudomonadati</taxon>
        <taxon>Pseudomonadota</taxon>
        <taxon>Gammaproteobacteria</taxon>
        <taxon>Vibrionales</taxon>
        <taxon>Vibrionaceae</taxon>
        <taxon>Vibrio</taxon>
    </lineage>
</organism>
<evidence type="ECO:0000313" key="1">
    <source>
        <dbReference type="EMBL" id="HAS8540506.1"/>
    </source>
</evidence>
<dbReference type="PIRSF" id="PIRSF011484">
    <property type="entry name" value="YaeQ"/>
    <property type="match status" value="1"/>
</dbReference>
<evidence type="ECO:0000313" key="5">
    <source>
        <dbReference type="Proteomes" id="UP000863257"/>
    </source>
</evidence>
<dbReference type="EMBL" id="JAFKOQ010000001">
    <property type="protein sequence ID" value="MBN8120711.1"/>
    <property type="molecule type" value="Genomic_DNA"/>
</dbReference>
<dbReference type="PANTHER" id="PTHR38784:SF1">
    <property type="entry name" value="SUCROSE PHOSPHORYLASE"/>
    <property type="match status" value="1"/>
</dbReference>